<evidence type="ECO:0000313" key="5">
    <source>
        <dbReference type="Proteomes" id="UP000636709"/>
    </source>
</evidence>
<feature type="signal peptide" evidence="3">
    <location>
        <begin position="1"/>
        <end position="26"/>
    </location>
</feature>
<evidence type="ECO:0000313" key="4">
    <source>
        <dbReference type="EMBL" id="KAF8724013.1"/>
    </source>
</evidence>
<dbReference type="Gene3D" id="3.40.720.10">
    <property type="entry name" value="Alkaline Phosphatase, subunit A"/>
    <property type="match status" value="2"/>
</dbReference>
<dbReference type="FunFam" id="3.40.720.10:FF:000011">
    <property type="entry name" value="Non-specific phospholipase C1"/>
    <property type="match status" value="1"/>
</dbReference>
<name>A0A835K9F7_9POAL</name>
<organism evidence="4 5">
    <name type="scientific">Digitaria exilis</name>
    <dbReference type="NCBI Taxonomy" id="1010633"/>
    <lineage>
        <taxon>Eukaryota</taxon>
        <taxon>Viridiplantae</taxon>
        <taxon>Streptophyta</taxon>
        <taxon>Embryophyta</taxon>
        <taxon>Tracheophyta</taxon>
        <taxon>Spermatophyta</taxon>
        <taxon>Magnoliopsida</taxon>
        <taxon>Liliopsida</taxon>
        <taxon>Poales</taxon>
        <taxon>Poaceae</taxon>
        <taxon>PACMAD clade</taxon>
        <taxon>Panicoideae</taxon>
        <taxon>Panicodae</taxon>
        <taxon>Paniceae</taxon>
        <taxon>Anthephorinae</taxon>
        <taxon>Digitaria</taxon>
    </lineage>
</organism>
<proteinExistence type="inferred from homology"/>
<dbReference type="Pfam" id="PF04185">
    <property type="entry name" value="Phosphoesterase"/>
    <property type="match status" value="1"/>
</dbReference>
<dbReference type="PANTHER" id="PTHR31956:SF2">
    <property type="entry name" value="NON-SPECIFIC PHOSPHOLIPASE C6"/>
    <property type="match status" value="1"/>
</dbReference>
<dbReference type="Proteomes" id="UP000636709">
    <property type="component" value="Unassembled WGS sequence"/>
</dbReference>
<evidence type="ECO:0008006" key="6">
    <source>
        <dbReference type="Google" id="ProtNLM"/>
    </source>
</evidence>
<dbReference type="InterPro" id="IPR007312">
    <property type="entry name" value="Phosphoesterase"/>
</dbReference>
<comment type="similarity">
    <text evidence="1">Belongs to the bacterial phospholipase C family.</text>
</comment>
<keyword evidence="5" id="KW-1185">Reference proteome</keyword>
<feature type="chain" id="PRO_5032406511" description="Non-specific phospholipase C6" evidence="3">
    <location>
        <begin position="27"/>
        <end position="541"/>
    </location>
</feature>
<keyword evidence="2" id="KW-0378">Hydrolase</keyword>
<gene>
    <name evidence="4" type="ORF">HU200_021020</name>
</gene>
<dbReference type="PANTHER" id="PTHR31956">
    <property type="entry name" value="NON-SPECIFIC PHOSPHOLIPASE C4-RELATED"/>
    <property type="match status" value="1"/>
</dbReference>
<dbReference type="EMBL" id="JACEFO010001663">
    <property type="protein sequence ID" value="KAF8724013.1"/>
    <property type="molecule type" value="Genomic_DNA"/>
</dbReference>
<evidence type="ECO:0000256" key="2">
    <source>
        <dbReference type="ARBA" id="ARBA00022801"/>
    </source>
</evidence>
<dbReference type="GO" id="GO:0042578">
    <property type="term" value="F:phosphoric ester hydrolase activity"/>
    <property type="evidence" value="ECO:0007669"/>
    <property type="project" value="UniProtKB-ARBA"/>
</dbReference>
<accession>A0A835K9F7</accession>
<sequence>MVRRRAPRPLLLLFTFLLLVLFSGDGKPANAAATGPRADGGGARPSPIKNVVVLALENRSFDHMLGWMRRLLGLPIDGLTGAECNPNSTTTSTSSTICVSADADLVVPDDPGHSFEDVLEQVFGTINTSSQQPSMSGFVRSALSINTLLPSFVMRAFRPSLLPSFATLAESFAVFDRWFSSIPGPTQPNRLFLYSATSHGAVAHDKRDLLLGYPQRTIFDSLAADGHGFAVYFKTIPTVLFYRRLRSLRYASRSFHRYDASFKDHSRRGVLPALSVIEPRYFDLAGAPADDDHPAHDVANGQRLVKEVYEALRAGPQWNQTLLVVTYDEHGGFYDHVATPTAGVPSPDGIRGPPPFFFRFDRLGVRVPTIMVSPWIKKSTVVGRPVGPTDTSEFEHSSIPATIKKIFNLSSDFLTERDAWAGTFEHIFTELDQPRTDCPETLPEVPFERPTPPKEHGWLSDFQRELVELASFLNGDYMLTSLAQEARRKKMTVKQADAYVRRAITGFLQASKQAVRLGANESAIVTMRSSLTSKSTAGSGP</sequence>
<comment type="caution">
    <text evidence="4">The sequence shown here is derived from an EMBL/GenBank/DDBJ whole genome shotgun (WGS) entry which is preliminary data.</text>
</comment>
<dbReference type="AlphaFoldDB" id="A0A835K9F7"/>
<keyword evidence="3" id="KW-0732">Signal</keyword>
<protein>
    <recommendedName>
        <fullName evidence="6">Non-specific phospholipase C6</fullName>
    </recommendedName>
</protein>
<reference evidence="4" key="1">
    <citation type="submission" date="2020-07" db="EMBL/GenBank/DDBJ databases">
        <title>Genome sequence and genetic diversity analysis of an under-domesticated orphan crop, white fonio (Digitaria exilis).</title>
        <authorList>
            <person name="Bennetzen J.L."/>
            <person name="Chen S."/>
            <person name="Ma X."/>
            <person name="Wang X."/>
            <person name="Yssel A.E.J."/>
            <person name="Chaluvadi S.R."/>
            <person name="Johnson M."/>
            <person name="Gangashetty P."/>
            <person name="Hamidou F."/>
            <person name="Sanogo M.D."/>
            <person name="Zwaenepoel A."/>
            <person name="Wallace J."/>
            <person name="Van De Peer Y."/>
            <person name="Van Deynze A."/>
        </authorList>
    </citation>
    <scope>NUCLEOTIDE SEQUENCE</scope>
    <source>
        <tissue evidence="4">Leaves</tissue>
    </source>
</reference>
<dbReference type="GO" id="GO:0009395">
    <property type="term" value="P:phospholipid catabolic process"/>
    <property type="evidence" value="ECO:0007669"/>
    <property type="project" value="TreeGrafter"/>
</dbReference>
<evidence type="ECO:0000256" key="3">
    <source>
        <dbReference type="SAM" id="SignalP"/>
    </source>
</evidence>
<dbReference type="InterPro" id="IPR017850">
    <property type="entry name" value="Alkaline_phosphatase_core_sf"/>
</dbReference>
<evidence type="ECO:0000256" key="1">
    <source>
        <dbReference type="ARBA" id="ARBA00009717"/>
    </source>
</evidence>
<dbReference type="OrthoDB" id="5135119at2759"/>